<reference evidence="3 4" key="1">
    <citation type="submission" date="2022-09" db="EMBL/GenBank/DDBJ databases">
        <title>Complete genome sequence of Janibacter terrae strain COS04-44, PCL-degrading bacteria isolated from oil spilled coast.</title>
        <authorList>
            <person name="Park H."/>
            <person name="Kim J.Y."/>
            <person name="An S.H."/>
            <person name="Lee C.M."/>
            <person name="Weon H.-Y."/>
        </authorList>
    </citation>
    <scope>NUCLEOTIDE SEQUENCE [LARGE SCALE GENOMIC DNA]</scope>
    <source>
        <strain evidence="3 4">COS04-44</strain>
    </source>
</reference>
<dbReference type="InterPro" id="IPR002347">
    <property type="entry name" value="SDR_fam"/>
</dbReference>
<dbReference type="EMBL" id="CP104874">
    <property type="protein sequence ID" value="WWF06370.1"/>
    <property type="molecule type" value="Genomic_DNA"/>
</dbReference>
<organism evidence="3 4">
    <name type="scientific">Janibacter terrae</name>
    <dbReference type="NCBI Taxonomy" id="103817"/>
    <lineage>
        <taxon>Bacteria</taxon>
        <taxon>Bacillati</taxon>
        <taxon>Actinomycetota</taxon>
        <taxon>Actinomycetes</taxon>
        <taxon>Micrococcales</taxon>
        <taxon>Intrasporangiaceae</taxon>
        <taxon>Janibacter</taxon>
    </lineage>
</organism>
<keyword evidence="2" id="KW-0560">Oxidoreductase</keyword>
<evidence type="ECO:0000313" key="4">
    <source>
        <dbReference type="Proteomes" id="UP001381003"/>
    </source>
</evidence>
<dbReference type="InterPro" id="IPR020904">
    <property type="entry name" value="Sc_DH/Rdtase_CS"/>
</dbReference>
<evidence type="ECO:0000256" key="1">
    <source>
        <dbReference type="ARBA" id="ARBA00006484"/>
    </source>
</evidence>
<dbReference type="PRINTS" id="PR00081">
    <property type="entry name" value="GDHRDH"/>
</dbReference>
<dbReference type="CDD" id="cd05233">
    <property type="entry name" value="SDR_c"/>
    <property type="match status" value="1"/>
</dbReference>
<comment type="similarity">
    <text evidence="1">Belongs to the short-chain dehydrogenases/reductases (SDR) family.</text>
</comment>
<dbReference type="PANTHER" id="PTHR24321">
    <property type="entry name" value="DEHYDROGENASES, SHORT CHAIN"/>
    <property type="match status" value="1"/>
</dbReference>
<dbReference type="Gene3D" id="3.40.50.720">
    <property type="entry name" value="NAD(P)-binding Rossmann-like Domain"/>
    <property type="match status" value="1"/>
</dbReference>
<dbReference type="Proteomes" id="UP001381003">
    <property type="component" value="Chromosome"/>
</dbReference>
<dbReference type="InterPro" id="IPR036291">
    <property type="entry name" value="NAD(P)-bd_dom_sf"/>
</dbReference>
<dbReference type="PROSITE" id="PS00061">
    <property type="entry name" value="ADH_SHORT"/>
    <property type="match status" value="1"/>
</dbReference>
<dbReference type="PRINTS" id="PR00080">
    <property type="entry name" value="SDRFAMILY"/>
</dbReference>
<evidence type="ECO:0000313" key="3">
    <source>
        <dbReference type="EMBL" id="WWF06370.1"/>
    </source>
</evidence>
<dbReference type="PANTHER" id="PTHR24321:SF8">
    <property type="entry name" value="ESTRADIOL 17-BETA-DEHYDROGENASE 8-RELATED"/>
    <property type="match status" value="1"/>
</dbReference>
<evidence type="ECO:0000256" key="2">
    <source>
        <dbReference type="ARBA" id="ARBA00023002"/>
    </source>
</evidence>
<keyword evidence="4" id="KW-1185">Reference proteome</keyword>
<proteinExistence type="inferred from homology"/>
<accession>A0ABZ2FJ87</accession>
<dbReference type="RefSeq" id="WP_338538970.1">
    <property type="nucleotide sequence ID" value="NZ_CP104874.1"/>
</dbReference>
<name>A0ABZ2FJ87_9MICO</name>
<protein>
    <submittedName>
        <fullName evidence="3">SDR family oxidoreductase</fullName>
    </submittedName>
</protein>
<gene>
    <name evidence="3" type="ORF">N5P18_05725</name>
</gene>
<dbReference type="SUPFAM" id="SSF51735">
    <property type="entry name" value="NAD(P)-binding Rossmann-fold domains"/>
    <property type="match status" value="1"/>
</dbReference>
<sequence length="247" mass="25937">MGESRLVVVTGAARGLGRAIAERFVGDRLVLADIRLDLLEATAAALRSDGADVQAVPLDIADRDSVRALARLVEGLGGADVLVNNAAKADGVGGDAFWELDEDRFEEILRINTTGTWMVSKHLVGPMLARRSGAIVNIASDAAFYGSPRLVHYVGSKGAVLAMTRTMARDAGPYGVRVNAVAPGLTRVEATESVPADRYALYETNRALDRDATPADIAGVVHFVASDAAAYMTGQALVVDGGFVMPT</sequence>
<dbReference type="Pfam" id="PF13561">
    <property type="entry name" value="adh_short_C2"/>
    <property type="match status" value="1"/>
</dbReference>